<sequence length="634" mass="71093">MNVSIRCCLFCKRYLTKVRLISCSIHHRSNLNNSDSNQATPLSLNTSYKQNVYSIKKVNVVTPLFLRAEEFPNRIALIDRQGQYMYDDLLRLSKSLANRMLIQYFNKEPACITGRNIAFLCENDASYLVTLWAIWMNAACAVPLCKRHPELELEYVITNSEAAMVIATKELAAKVKLVSQKRAIGLLELNESDYKICANEVENSKEAMDTNEEREWKEIESTRMNRINQLLSYNNFKHMTALIVYTSGTTGNPKGVVHTFGSLQSQMEGMITAWKWTKKDVILHVLPLHHVHGIVNVLMTPLYCGATCVMMAEFNAKQVWSMLTNPLNVNLPRSINVFMGVPTMYAKLIENYEKRLNNGQEIKPAKDYIKSVCTSKIRLMVSGSAALPLPIMEKWEQITGHRLLERYGMTEVGMALTNPLSGNRIPGAVGVPFPNVEVRIAQPNVYTNTGFDVIAEGNSRRTRVTSGNIGEVQGELLIRGHNLFKEYYNNGSATKAAFTSDGWFKTGDTGLFKDGVYRILGRTSVDIIKSGGYKISALVIERHLLSHENIADVAVVGLPDLTWGQKVAAIIVLRDPSSELTLSELRSWAKDKLAPYELPSLLKVIAAMPTNVMGKVNKKQLLETVLAKEYKGDL</sequence>
<dbReference type="InterPro" id="IPR025110">
    <property type="entry name" value="AMP-bd_C"/>
</dbReference>
<dbReference type="EMBL" id="JAODUP010000504">
    <property type="protein sequence ID" value="KAK2148291.1"/>
    <property type="molecule type" value="Genomic_DNA"/>
</dbReference>
<accession>A0AAD9J894</accession>
<dbReference type="Pfam" id="PF13193">
    <property type="entry name" value="AMP-binding_C"/>
    <property type="match status" value="1"/>
</dbReference>
<protein>
    <recommendedName>
        <fullName evidence="7">Acyl-CoA synthetase family member 3, mitochondrial</fullName>
    </recommendedName>
</protein>
<dbReference type="SUPFAM" id="SSF56801">
    <property type="entry name" value="Acetyl-CoA synthetase-like"/>
    <property type="match status" value="1"/>
</dbReference>
<dbReference type="GO" id="GO:0031956">
    <property type="term" value="F:medium-chain fatty acid-CoA ligase activity"/>
    <property type="evidence" value="ECO:0007669"/>
    <property type="project" value="TreeGrafter"/>
</dbReference>
<evidence type="ECO:0000256" key="2">
    <source>
        <dbReference type="ARBA" id="ARBA00022598"/>
    </source>
</evidence>
<reference evidence="5" key="1">
    <citation type="journal article" date="2023" name="Mol. Biol. Evol.">
        <title>Third-Generation Sequencing Reveals the Adaptive Role of the Epigenome in Three Deep-Sea Polychaetes.</title>
        <authorList>
            <person name="Perez M."/>
            <person name="Aroh O."/>
            <person name="Sun Y."/>
            <person name="Lan Y."/>
            <person name="Juniper S.K."/>
            <person name="Young C.R."/>
            <person name="Angers B."/>
            <person name="Qian P.Y."/>
        </authorList>
    </citation>
    <scope>NUCLEOTIDE SEQUENCE</scope>
    <source>
        <strain evidence="5">P08H-3</strain>
    </source>
</reference>
<dbReference type="PANTHER" id="PTHR43201">
    <property type="entry name" value="ACYL-COA SYNTHETASE"/>
    <property type="match status" value="1"/>
</dbReference>
<dbReference type="PROSITE" id="PS00455">
    <property type="entry name" value="AMP_BINDING"/>
    <property type="match status" value="1"/>
</dbReference>
<dbReference type="InterPro" id="IPR042099">
    <property type="entry name" value="ANL_N_sf"/>
</dbReference>
<comment type="caution">
    <text evidence="5">The sequence shown here is derived from an EMBL/GenBank/DDBJ whole genome shotgun (WGS) entry which is preliminary data.</text>
</comment>
<dbReference type="Gene3D" id="3.40.50.12780">
    <property type="entry name" value="N-terminal domain of ligase-like"/>
    <property type="match status" value="1"/>
</dbReference>
<name>A0AAD9J894_9ANNE</name>
<evidence type="ECO:0008006" key="7">
    <source>
        <dbReference type="Google" id="ProtNLM"/>
    </source>
</evidence>
<keyword evidence="2" id="KW-0436">Ligase</keyword>
<feature type="domain" description="AMP-dependent synthetase/ligase" evidence="3">
    <location>
        <begin position="67"/>
        <end position="488"/>
    </location>
</feature>
<dbReference type="InterPro" id="IPR045851">
    <property type="entry name" value="AMP-bd_C_sf"/>
</dbReference>
<comment type="similarity">
    <text evidence="1">Belongs to the ATP-dependent AMP-binding enzyme family.</text>
</comment>
<dbReference type="Gene3D" id="3.30.300.30">
    <property type="match status" value="1"/>
</dbReference>
<dbReference type="CDD" id="cd05941">
    <property type="entry name" value="MCS"/>
    <property type="match status" value="1"/>
</dbReference>
<proteinExistence type="inferred from homology"/>
<dbReference type="Proteomes" id="UP001208570">
    <property type="component" value="Unassembled WGS sequence"/>
</dbReference>
<organism evidence="5 6">
    <name type="scientific">Paralvinella palmiformis</name>
    <dbReference type="NCBI Taxonomy" id="53620"/>
    <lineage>
        <taxon>Eukaryota</taxon>
        <taxon>Metazoa</taxon>
        <taxon>Spiralia</taxon>
        <taxon>Lophotrochozoa</taxon>
        <taxon>Annelida</taxon>
        <taxon>Polychaeta</taxon>
        <taxon>Sedentaria</taxon>
        <taxon>Canalipalpata</taxon>
        <taxon>Terebellida</taxon>
        <taxon>Terebelliformia</taxon>
        <taxon>Alvinellidae</taxon>
        <taxon>Paralvinella</taxon>
    </lineage>
</organism>
<dbReference type="InterPro" id="IPR020845">
    <property type="entry name" value="AMP-binding_CS"/>
</dbReference>
<dbReference type="InterPro" id="IPR000873">
    <property type="entry name" value="AMP-dep_synth/lig_dom"/>
</dbReference>
<dbReference type="AlphaFoldDB" id="A0AAD9J894"/>
<dbReference type="PANTHER" id="PTHR43201:SF8">
    <property type="entry name" value="ACYL-COA SYNTHETASE FAMILY MEMBER 3"/>
    <property type="match status" value="1"/>
</dbReference>
<dbReference type="GO" id="GO:0006631">
    <property type="term" value="P:fatty acid metabolic process"/>
    <property type="evidence" value="ECO:0007669"/>
    <property type="project" value="TreeGrafter"/>
</dbReference>
<feature type="domain" description="AMP-binding enzyme C-terminal" evidence="4">
    <location>
        <begin position="540"/>
        <end position="615"/>
    </location>
</feature>
<evidence type="ECO:0000259" key="4">
    <source>
        <dbReference type="Pfam" id="PF13193"/>
    </source>
</evidence>
<evidence type="ECO:0000259" key="3">
    <source>
        <dbReference type="Pfam" id="PF00501"/>
    </source>
</evidence>
<evidence type="ECO:0000256" key="1">
    <source>
        <dbReference type="ARBA" id="ARBA00006432"/>
    </source>
</evidence>
<evidence type="ECO:0000313" key="5">
    <source>
        <dbReference type="EMBL" id="KAK2148291.1"/>
    </source>
</evidence>
<dbReference type="FunFam" id="3.40.50.12780:FF:000030">
    <property type="entry name" value="Acyl-CoA synthetase family member 3"/>
    <property type="match status" value="1"/>
</dbReference>
<gene>
    <name evidence="5" type="ORF">LSH36_504g00025</name>
</gene>
<keyword evidence="6" id="KW-1185">Reference proteome</keyword>
<dbReference type="Pfam" id="PF00501">
    <property type="entry name" value="AMP-binding"/>
    <property type="match status" value="1"/>
</dbReference>
<dbReference type="GO" id="GO:0005737">
    <property type="term" value="C:cytoplasm"/>
    <property type="evidence" value="ECO:0007669"/>
    <property type="project" value="UniProtKB-ARBA"/>
</dbReference>
<evidence type="ECO:0000313" key="6">
    <source>
        <dbReference type="Proteomes" id="UP001208570"/>
    </source>
</evidence>